<dbReference type="InterPro" id="IPR009695">
    <property type="entry name" value="Diacylglyc_glucosyltr_N"/>
</dbReference>
<dbReference type="PANTHER" id="PTHR43025:SF3">
    <property type="entry name" value="MONOGALACTOSYLDIACYLGLYCEROL SYNTHASE 1, CHLOROPLASTIC"/>
    <property type="match status" value="1"/>
</dbReference>
<dbReference type="Pfam" id="PF13692">
    <property type="entry name" value="Glyco_trans_1_4"/>
    <property type="match status" value="1"/>
</dbReference>
<dbReference type="InterPro" id="IPR050519">
    <property type="entry name" value="Glycosyltransf_28_UgtP"/>
</dbReference>
<evidence type="ECO:0000259" key="4">
    <source>
        <dbReference type="Pfam" id="PF06925"/>
    </source>
</evidence>
<keyword evidence="2" id="KW-0328">Glycosyltransferase</keyword>
<dbReference type="RefSeq" id="WP_169382225.1">
    <property type="nucleotide sequence ID" value="NZ_JAAXLA010000027.1"/>
</dbReference>
<evidence type="ECO:0000256" key="1">
    <source>
        <dbReference type="ARBA" id="ARBA00006962"/>
    </source>
</evidence>
<organism evidence="5 6">
    <name type="scientific">Pseudonocardia acidicola</name>
    <dbReference type="NCBI Taxonomy" id="2724939"/>
    <lineage>
        <taxon>Bacteria</taxon>
        <taxon>Bacillati</taxon>
        <taxon>Actinomycetota</taxon>
        <taxon>Actinomycetes</taxon>
        <taxon>Pseudonocardiales</taxon>
        <taxon>Pseudonocardiaceae</taxon>
        <taxon>Pseudonocardia</taxon>
    </lineage>
</organism>
<evidence type="ECO:0000256" key="3">
    <source>
        <dbReference type="ARBA" id="ARBA00022679"/>
    </source>
</evidence>
<dbReference type="Gene3D" id="3.40.50.2000">
    <property type="entry name" value="Glycogen Phosphorylase B"/>
    <property type="match status" value="1"/>
</dbReference>
<evidence type="ECO:0000256" key="2">
    <source>
        <dbReference type="ARBA" id="ARBA00022676"/>
    </source>
</evidence>
<reference evidence="5 6" key="1">
    <citation type="submission" date="2020-04" db="EMBL/GenBank/DDBJ databases">
        <authorList>
            <person name="Klaysubun C."/>
            <person name="Duangmal K."/>
            <person name="Lipun K."/>
        </authorList>
    </citation>
    <scope>NUCLEOTIDE SEQUENCE [LARGE SCALE GENOMIC DNA]</scope>
    <source>
        <strain evidence="5 6">K10HN5</strain>
    </source>
</reference>
<sequence>MTWLLPAGGAGATGARVTAGPIPADRVATHPWVPHSEPSRGGRIVILSASVGAGHDGAARELARRLTGHGCTCTVHDFLDLLPGSLGRALRGAYALQLRAVPGSWGWLHAELERSRLLRGASEAISQLAASRMLAVLPPDTRAVVSAYPLASQAAGRLRRAGRLGVPVITYLTDMSVHPLWVAPGVDAHLALHAEPARQASRLGAHGIAVVRPAVPPAFAPVEGAVARARLRHRLGLPVTAPLALIVAGSWGVGEIDDTVAEVAATGLATPVVACGRNDELRRRVDEAGHGIALGWTDAMPELLAACDVVVQNAGGLTSLEAMAVGTPLVSYRCVPGHGLANSIALDRAGLVPLIQRADDLAPVLQRVLSGAAEPALPAGDAAVSPAAALFDAPGAAETVLRLAGLRRGATVPRAVAALRAASRGPRP</sequence>
<dbReference type="Pfam" id="PF06925">
    <property type="entry name" value="MGDG_synth"/>
    <property type="match status" value="1"/>
</dbReference>
<comment type="caution">
    <text evidence="5">The sequence shown here is derived from an EMBL/GenBank/DDBJ whole genome shotgun (WGS) entry which is preliminary data.</text>
</comment>
<name>A0ABX1SD48_9PSEU</name>
<evidence type="ECO:0000313" key="6">
    <source>
        <dbReference type="Proteomes" id="UP000820669"/>
    </source>
</evidence>
<dbReference type="SUPFAM" id="SSF53756">
    <property type="entry name" value="UDP-Glycosyltransferase/glycogen phosphorylase"/>
    <property type="match status" value="1"/>
</dbReference>
<feature type="domain" description="Diacylglycerol glucosyltransferase N-terminal" evidence="4">
    <location>
        <begin position="56"/>
        <end position="206"/>
    </location>
</feature>
<evidence type="ECO:0000313" key="5">
    <source>
        <dbReference type="EMBL" id="NMH98777.1"/>
    </source>
</evidence>
<dbReference type="Proteomes" id="UP000820669">
    <property type="component" value="Unassembled WGS sequence"/>
</dbReference>
<dbReference type="PANTHER" id="PTHR43025">
    <property type="entry name" value="MONOGALACTOSYLDIACYLGLYCEROL SYNTHASE"/>
    <property type="match status" value="1"/>
</dbReference>
<proteinExistence type="inferred from homology"/>
<keyword evidence="6" id="KW-1185">Reference proteome</keyword>
<protein>
    <submittedName>
        <fullName evidence="5">Glycosyltransferase</fullName>
    </submittedName>
</protein>
<gene>
    <name evidence="5" type="ORF">HF526_15905</name>
</gene>
<keyword evidence="3" id="KW-0808">Transferase</keyword>
<comment type="similarity">
    <text evidence="1">Belongs to the glycosyltransferase 28 family.</text>
</comment>
<accession>A0ABX1SD48</accession>
<dbReference type="EMBL" id="JAAXLA010000027">
    <property type="protein sequence ID" value="NMH98777.1"/>
    <property type="molecule type" value="Genomic_DNA"/>
</dbReference>